<protein>
    <submittedName>
        <fullName evidence="2">Uncharacterized protein</fullName>
    </submittedName>
</protein>
<reference evidence="2" key="1">
    <citation type="journal article" date="2011" name="Funct. Integr. Genomics">
        <title>Major chimpanzee-specific structural changes in sperm development-associated genes.</title>
        <authorList>
            <person name="Kim R.N."/>
            <person name="Kim D.W."/>
            <person name="Choi S.H."/>
            <person name="Chae S.H."/>
            <person name="Nam S.H."/>
            <person name="Kim D.W."/>
            <person name="Kim A."/>
            <person name="Kang A."/>
            <person name="Park K.H."/>
            <person name="Lee Y.S."/>
            <person name="Hirai M."/>
            <person name="Suzuki Y."/>
            <person name="Sugano S."/>
            <person name="Hashimoto K."/>
            <person name="Kim D.S."/>
            <person name="Park H.S."/>
        </authorList>
    </citation>
    <scope>NUCLEOTIDE SEQUENCE</scope>
    <source>
        <tissue evidence="2">Testis</tissue>
    </source>
</reference>
<evidence type="ECO:0000313" key="2">
    <source>
        <dbReference type="EMBL" id="BAK61978.1"/>
    </source>
</evidence>
<dbReference type="AlphaFoldDB" id="G2HE20"/>
<feature type="transmembrane region" description="Helical" evidence="1">
    <location>
        <begin position="6"/>
        <end position="27"/>
    </location>
</feature>
<keyword evidence="1" id="KW-0472">Membrane</keyword>
<dbReference type="EMBL" id="AK304984">
    <property type="protein sequence ID" value="BAK61978.1"/>
    <property type="molecule type" value="mRNA"/>
</dbReference>
<accession>G2HE20</accession>
<evidence type="ECO:0000256" key="1">
    <source>
        <dbReference type="SAM" id="Phobius"/>
    </source>
</evidence>
<proteinExistence type="evidence at transcript level"/>
<keyword evidence="1" id="KW-1133">Transmembrane helix</keyword>
<name>G2HE20_PANTR</name>
<sequence length="46" mass="5030">MCGQVMFHSCSPAGTLLLLGLGLLQFYKQEKGASGWQSIRMGCQRP</sequence>
<organism evidence="2">
    <name type="scientific">Pan troglodytes</name>
    <name type="common">Chimpanzee</name>
    <dbReference type="NCBI Taxonomy" id="9598"/>
    <lineage>
        <taxon>Eukaryota</taxon>
        <taxon>Metazoa</taxon>
        <taxon>Chordata</taxon>
        <taxon>Craniata</taxon>
        <taxon>Vertebrata</taxon>
        <taxon>Euteleostomi</taxon>
        <taxon>Mammalia</taxon>
        <taxon>Eutheria</taxon>
        <taxon>Euarchontoglires</taxon>
        <taxon>Primates</taxon>
        <taxon>Haplorrhini</taxon>
        <taxon>Catarrhini</taxon>
        <taxon>Hominidae</taxon>
        <taxon>Pan</taxon>
    </lineage>
</organism>
<keyword evidence="1" id="KW-0812">Transmembrane</keyword>